<dbReference type="Proteomes" id="UP000816034">
    <property type="component" value="Unassembled WGS sequence"/>
</dbReference>
<dbReference type="RefSeq" id="XP_044548581.1">
    <property type="nucleotide sequence ID" value="XM_044694555.1"/>
</dbReference>
<comment type="caution">
    <text evidence="2">The sequence shown here is derived from an EMBL/GenBank/DDBJ whole genome shotgun (WGS) entry which is preliminary data.</text>
</comment>
<proteinExistence type="predicted"/>
<dbReference type="AlphaFoldDB" id="A0AA88GQZ4"/>
<dbReference type="InterPro" id="IPR019039">
    <property type="entry name" value="T4-Rnl1-like_N"/>
</dbReference>
<dbReference type="Gene3D" id="1.10.3550.20">
    <property type="match status" value="1"/>
</dbReference>
<dbReference type="EMBL" id="PYSW02000022">
    <property type="protein sequence ID" value="KAG2382902.1"/>
    <property type="molecule type" value="Genomic_DNA"/>
</dbReference>
<accession>A0AA88GQZ4</accession>
<organism evidence="2 3">
    <name type="scientific">Naegleria lovaniensis</name>
    <name type="common">Amoeba</name>
    <dbReference type="NCBI Taxonomy" id="51637"/>
    <lineage>
        <taxon>Eukaryota</taxon>
        <taxon>Discoba</taxon>
        <taxon>Heterolobosea</taxon>
        <taxon>Tetramitia</taxon>
        <taxon>Eutetramitia</taxon>
        <taxon>Vahlkampfiidae</taxon>
        <taxon>Naegleria</taxon>
    </lineage>
</organism>
<gene>
    <name evidence="2" type="ORF">C9374_004869</name>
</gene>
<reference evidence="2 3" key="1">
    <citation type="journal article" date="2018" name="BMC Genomics">
        <title>The genome of Naegleria lovaniensis, the basis for a comparative approach to unravel pathogenicity factors of the human pathogenic amoeba N. fowleri.</title>
        <authorList>
            <person name="Liechti N."/>
            <person name="Schurch N."/>
            <person name="Bruggmann R."/>
            <person name="Wittwer M."/>
        </authorList>
    </citation>
    <scope>NUCLEOTIDE SEQUENCE [LARGE SCALE GENOMIC DNA]</scope>
    <source>
        <strain evidence="2 3">ATCC 30569</strain>
    </source>
</reference>
<evidence type="ECO:0000313" key="2">
    <source>
        <dbReference type="EMBL" id="KAG2382902.1"/>
    </source>
</evidence>
<evidence type="ECO:0000313" key="3">
    <source>
        <dbReference type="Proteomes" id="UP000816034"/>
    </source>
</evidence>
<dbReference type="GeneID" id="68097324"/>
<protein>
    <recommendedName>
        <fullName evidence="1">T4 RNA ligase 1-like N-terminal domain-containing protein</fullName>
    </recommendedName>
</protein>
<evidence type="ECO:0000259" key="1">
    <source>
        <dbReference type="Pfam" id="PF09511"/>
    </source>
</evidence>
<dbReference type="Pfam" id="PF09511">
    <property type="entry name" value="RNA_lig_T4_1"/>
    <property type="match status" value="1"/>
</dbReference>
<feature type="domain" description="T4 RNA ligase 1-like N-terminal" evidence="1">
    <location>
        <begin position="136"/>
        <end position="372"/>
    </location>
</feature>
<keyword evidence="3" id="KW-1185">Reference proteome</keyword>
<sequence length="559" mass="65155">MLDNELEITVGESSSGLVSTLPTTRKENPFDSLPPVSKEVLLKDVDPERLQSIMEKTRGLFPLLDDIKDMRTALKIVKNDLEALRQPFPYVEKHEMNMAFFNYNFMTWFTFGDLSKRKQEDEVSEIRRAAYLFARECRGICYDLKTGKIASRGLQKFFNVGEKPETEIENIDFSKDHIIVDKMDGTMVCSILASNDKLNDDNKKVVRFRTKMGWITDPSKYTEEFVYGTNDESVFPIFDITNDEYRLTESQAQAMEKGHKGYVEFSAYWIKKGYSPIFEFVSPKNQIVLLYEKPSLVLLALRHNYDGHYLSYEETKKSCDEFGVSFTEPLLQMTNETSLEKVQNFIKEQIGVEGYVVRFVDGTMYKIKSMWYLELHSCKTSNKKITDTDIWNAVLDNTIDDIQSNLQAKETKQELEEFVSNFWNAITILTQKVKEVGSELKQKYPVRKEYFSEGCVPLQATNKMFSELVSMYYNVKEEKLQDEIIASITKRLKPTVGNKKKMKNDVLVAIKESIEQVTNIDLTIFRSKYLEEKKRYDENLRLRREQKQASQPQIYDDNE</sequence>
<name>A0AA88GQZ4_NAELO</name>